<dbReference type="STRING" id="1630.SAMN05216514_11517"/>
<accession>A0A1H2SRD8</accession>
<feature type="domain" description="Membrane transport protein MMPL" evidence="7">
    <location>
        <begin position="419"/>
        <end position="671"/>
    </location>
</feature>
<keyword evidence="3 6" id="KW-0812">Transmembrane</keyword>
<feature type="transmembrane region" description="Helical" evidence="6">
    <location>
        <begin position="199"/>
        <end position="219"/>
    </location>
</feature>
<feature type="transmembrane region" description="Helical" evidence="6">
    <location>
        <begin position="528"/>
        <end position="556"/>
    </location>
</feature>
<dbReference type="Proteomes" id="UP000182429">
    <property type="component" value="Unassembled WGS sequence"/>
</dbReference>
<evidence type="ECO:0000313" key="9">
    <source>
        <dbReference type="Proteomes" id="UP000182429"/>
    </source>
</evidence>
<dbReference type="RefSeq" id="WP_074686118.1">
    <property type="nucleotide sequence ID" value="NZ_FNNF01000010.1"/>
</dbReference>
<proteinExistence type="predicted"/>
<dbReference type="AlphaFoldDB" id="A0A1H2SRD8"/>
<sequence length="693" mass="76022">MKTFCKGVTRGRWLIIAICMILIIPSVIGYVSTKTNYDLVSYLPQDVETMKGQKILSKDFRQGAFAVIITDNMSPKQILEFEKEIKKVDSVNKVGSVYDVIGYEIPIEMLPNDIVKKVKKGQENLIITTFTESTSDDRTLNAIQKIRDLKNNIKVAGMSATTLDTAQIANSEVAIYVVIAVILCLIVLMFTLDSFFVPVLLLGNIGVAIIYNMGTNLFLGQISYITKAIAAVLQLGVTTDFSIFLYHKYEYWKQYRDNKLEAMEEAIAETMISVVGSSTTTIAGFLALCTMSLTLGTDIGLVMAKGVAFGVLTVVTLFPALVLVCDKLITKTAHKSILPNLSFIKNLVVKGYKVILVLFVICMPLAYYCQSHTQSYYNLTAGLPDYLPGVQANNKLKKDFKIVSPYFIMINSNLKASDVQEMVGKFEDLKGIDMVTSYSKLASQGFSEDMLSNEVKSMIDDGKHQMVLLSSEYDTATDELNAQIAKVNEIAKSYDKNAIVCGEGPLMKDMVNIADVDFKNVNFASTGIVFILMLLVLKSVSLPVLLVLAIEFAIYINMGIPFVMGQKIPFVASIVIGTIQLGATIDYAILMSTKYLEVRKSGASKVEAVSTAVDASVNSIFVSAMCFFAATVGVGIYSKMDMISAICSMISRGALISMVTVMLIVPSLLMAFDKIIIHSSLGFKNLKKNKEVA</sequence>
<feature type="transmembrane region" description="Helical" evidence="6">
    <location>
        <begin position="12"/>
        <end position="32"/>
    </location>
</feature>
<feature type="transmembrane region" description="Helical" evidence="6">
    <location>
        <begin position="267"/>
        <end position="295"/>
    </location>
</feature>
<dbReference type="SUPFAM" id="SSF82866">
    <property type="entry name" value="Multidrug efflux transporter AcrB transmembrane domain"/>
    <property type="match status" value="2"/>
</dbReference>
<feature type="transmembrane region" description="Helical" evidence="6">
    <location>
        <begin position="225"/>
        <end position="246"/>
    </location>
</feature>
<evidence type="ECO:0000256" key="6">
    <source>
        <dbReference type="SAM" id="Phobius"/>
    </source>
</evidence>
<dbReference type="InterPro" id="IPR004869">
    <property type="entry name" value="MMPL_dom"/>
</dbReference>
<name>A0A1H2SRD8_9FIRM</name>
<dbReference type="InterPro" id="IPR050545">
    <property type="entry name" value="Mycobact_MmpL"/>
</dbReference>
<feature type="transmembrane region" description="Helical" evidence="6">
    <location>
        <begin position="650"/>
        <end position="672"/>
    </location>
</feature>
<evidence type="ECO:0000256" key="4">
    <source>
        <dbReference type="ARBA" id="ARBA00022989"/>
    </source>
</evidence>
<feature type="transmembrane region" description="Helical" evidence="6">
    <location>
        <begin position="347"/>
        <end position="368"/>
    </location>
</feature>
<evidence type="ECO:0000313" key="8">
    <source>
        <dbReference type="EMBL" id="SDW33629.1"/>
    </source>
</evidence>
<feature type="transmembrane region" description="Helical" evidence="6">
    <location>
        <begin position="173"/>
        <end position="192"/>
    </location>
</feature>
<evidence type="ECO:0000256" key="2">
    <source>
        <dbReference type="ARBA" id="ARBA00022475"/>
    </source>
</evidence>
<keyword evidence="5 6" id="KW-0472">Membrane</keyword>
<dbReference type="OrthoDB" id="9782006at2"/>
<reference evidence="8 9" key="1">
    <citation type="submission" date="2016-10" db="EMBL/GenBank/DDBJ databases">
        <authorList>
            <person name="de Groot N.N."/>
        </authorList>
    </citation>
    <scope>NUCLEOTIDE SEQUENCE [LARGE SCALE GENOMIC DNA]</scope>
    <source>
        <strain evidence="8 9">S3b</strain>
    </source>
</reference>
<protein>
    <recommendedName>
        <fullName evidence="7">Membrane transport protein MMPL domain-containing protein</fullName>
    </recommendedName>
</protein>
<evidence type="ECO:0000256" key="5">
    <source>
        <dbReference type="ARBA" id="ARBA00023136"/>
    </source>
</evidence>
<comment type="subcellular location">
    <subcellularLocation>
        <location evidence="1">Cell membrane</location>
        <topology evidence="1">Multi-pass membrane protein</topology>
    </subcellularLocation>
</comment>
<dbReference type="PANTHER" id="PTHR33406">
    <property type="entry name" value="MEMBRANE PROTEIN MJ1562-RELATED"/>
    <property type="match status" value="1"/>
</dbReference>
<evidence type="ECO:0000256" key="1">
    <source>
        <dbReference type="ARBA" id="ARBA00004651"/>
    </source>
</evidence>
<dbReference type="PANTHER" id="PTHR33406:SF13">
    <property type="entry name" value="MEMBRANE PROTEIN YDFJ"/>
    <property type="match status" value="1"/>
</dbReference>
<feature type="domain" description="Membrane transport protein MMPL" evidence="7">
    <location>
        <begin position="134"/>
        <end position="325"/>
    </location>
</feature>
<evidence type="ECO:0000256" key="3">
    <source>
        <dbReference type="ARBA" id="ARBA00022692"/>
    </source>
</evidence>
<keyword evidence="2" id="KW-1003">Cell membrane</keyword>
<dbReference type="Gene3D" id="1.20.1640.10">
    <property type="entry name" value="Multidrug efflux transporter AcrB transmembrane domain"/>
    <property type="match status" value="2"/>
</dbReference>
<evidence type="ECO:0000259" key="7">
    <source>
        <dbReference type="Pfam" id="PF03176"/>
    </source>
</evidence>
<dbReference type="eggNOG" id="COG1033">
    <property type="taxonomic scope" value="Bacteria"/>
</dbReference>
<feature type="transmembrane region" description="Helical" evidence="6">
    <location>
        <begin position="620"/>
        <end position="638"/>
    </location>
</feature>
<dbReference type="EMBL" id="FNNF01000010">
    <property type="protein sequence ID" value="SDW33629.1"/>
    <property type="molecule type" value="Genomic_DNA"/>
</dbReference>
<dbReference type="Pfam" id="PF03176">
    <property type="entry name" value="MMPL"/>
    <property type="match status" value="2"/>
</dbReference>
<feature type="transmembrane region" description="Helical" evidence="6">
    <location>
        <begin position="307"/>
        <end position="326"/>
    </location>
</feature>
<dbReference type="GO" id="GO:0005886">
    <property type="term" value="C:plasma membrane"/>
    <property type="evidence" value="ECO:0007669"/>
    <property type="project" value="UniProtKB-SubCell"/>
</dbReference>
<keyword evidence="4 6" id="KW-1133">Transmembrane helix</keyword>
<organism evidence="8 9">
    <name type="scientific">Kandleria vitulina</name>
    <dbReference type="NCBI Taxonomy" id="1630"/>
    <lineage>
        <taxon>Bacteria</taxon>
        <taxon>Bacillati</taxon>
        <taxon>Bacillota</taxon>
        <taxon>Erysipelotrichia</taxon>
        <taxon>Erysipelotrichales</taxon>
        <taxon>Coprobacillaceae</taxon>
        <taxon>Kandleria</taxon>
    </lineage>
</organism>
<feature type="transmembrane region" description="Helical" evidence="6">
    <location>
        <begin position="568"/>
        <end position="590"/>
    </location>
</feature>
<gene>
    <name evidence="8" type="ORF">SAMN04487759_11033</name>
</gene>